<feature type="transmembrane region" description="Helical" evidence="1">
    <location>
        <begin position="146"/>
        <end position="164"/>
    </location>
</feature>
<dbReference type="InParanoid" id="A0A803XTI9"/>
<reference evidence="2" key="3">
    <citation type="submission" date="2025-09" db="UniProtKB">
        <authorList>
            <consortium name="Ensembl"/>
        </authorList>
    </citation>
    <scope>IDENTIFICATION</scope>
</reference>
<dbReference type="Ensembl" id="ENSMGAT00000034894.1">
    <property type="protein sequence ID" value="ENSMGAP00000022835.1"/>
    <property type="gene ID" value="ENSMGAG00000021524.1"/>
</dbReference>
<proteinExistence type="predicted"/>
<keyword evidence="1" id="KW-0472">Membrane</keyword>
<sequence>AAAPGLRCCSSTPSPARSSIAWQQQPMAVLGWAPLLLGPALTLSFFLSLSPPLFLSVSCSMQYWARRLEQEIDGVMRIFGGVQQLRGVSRLSFICAAFLMAVNIPIAEITPVSTRGVSRSQLAPRAGAQLAVLLLAALCRALSRNVGVYVACICLLLQGCMSLLPEHVPVFLHGMLNASQIQQFLQH</sequence>
<keyword evidence="1" id="KW-0812">Transmembrane</keyword>
<reference evidence="2 3" key="1">
    <citation type="journal article" date="2010" name="PLoS Biol.">
        <title>Multi-platform next-generation sequencing of the domestic turkey (Meleagris gallopavo): genome assembly and analysis.</title>
        <authorList>
            <person name="Dalloul R.A."/>
            <person name="Long J.A."/>
            <person name="Zimin A.V."/>
            <person name="Aslam L."/>
            <person name="Beal K."/>
            <person name="Blomberg L.A."/>
            <person name="Bouffard P."/>
            <person name="Burt D.W."/>
            <person name="Crasta O."/>
            <person name="Crooijmans R.P."/>
            <person name="Cooper K."/>
            <person name="Coulombe R.A."/>
            <person name="De S."/>
            <person name="Delany M.E."/>
            <person name="Dodgson J.B."/>
            <person name="Dong J.J."/>
            <person name="Evans C."/>
            <person name="Frederickson K.M."/>
            <person name="Flicek P."/>
            <person name="Florea L."/>
            <person name="Folkerts O."/>
            <person name="Groenen M.A."/>
            <person name="Harkins T.T."/>
            <person name="Herrero J."/>
            <person name="Hoffmann S."/>
            <person name="Megens H.J."/>
            <person name="Jiang A."/>
            <person name="de Jong P."/>
            <person name="Kaiser P."/>
            <person name="Kim H."/>
            <person name="Kim K.W."/>
            <person name="Kim S."/>
            <person name="Langenberger D."/>
            <person name="Lee M.K."/>
            <person name="Lee T."/>
            <person name="Mane S."/>
            <person name="Marcais G."/>
            <person name="Marz M."/>
            <person name="McElroy A.P."/>
            <person name="Modise T."/>
            <person name="Nefedov M."/>
            <person name="Notredame C."/>
            <person name="Paton I.R."/>
            <person name="Payne W.S."/>
            <person name="Pertea G."/>
            <person name="Prickett D."/>
            <person name="Puiu D."/>
            <person name="Qioa D."/>
            <person name="Raineri E."/>
            <person name="Ruffier M."/>
            <person name="Salzberg S.L."/>
            <person name="Schatz M.C."/>
            <person name="Scheuring C."/>
            <person name="Schmidt C.J."/>
            <person name="Schroeder S."/>
            <person name="Searle S.M."/>
            <person name="Smith E.J."/>
            <person name="Smith J."/>
            <person name="Sonstegard T.S."/>
            <person name="Stadler P.F."/>
            <person name="Tafer H."/>
            <person name="Tu Z.J."/>
            <person name="Van Tassell C.P."/>
            <person name="Vilella A.J."/>
            <person name="Williams K.P."/>
            <person name="Yorke J.A."/>
            <person name="Zhang L."/>
            <person name="Zhang H.B."/>
            <person name="Zhang X."/>
            <person name="Zhang Y."/>
            <person name="Reed K.M."/>
        </authorList>
    </citation>
    <scope>NUCLEOTIDE SEQUENCE [LARGE SCALE GENOMIC DNA]</scope>
</reference>
<feature type="transmembrane region" description="Helical" evidence="1">
    <location>
        <begin position="122"/>
        <end position="139"/>
    </location>
</feature>
<evidence type="ECO:0000313" key="2">
    <source>
        <dbReference type="Ensembl" id="ENSMGAP00000022835.1"/>
    </source>
</evidence>
<organism evidence="2 3">
    <name type="scientific">Meleagris gallopavo</name>
    <name type="common">Wild turkey</name>
    <dbReference type="NCBI Taxonomy" id="9103"/>
    <lineage>
        <taxon>Eukaryota</taxon>
        <taxon>Metazoa</taxon>
        <taxon>Chordata</taxon>
        <taxon>Craniata</taxon>
        <taxon>Vertebrata</taxon>
        <taxon>Euteleostomi</taxon>
        <taxon>Archelosauria</taxon>
        <taxon>Archosauria</taxon>
        <taxon>Dinosauria</taxon>
        <taxon>Saurischia</taxon>
        <taxon>Theropoda</taxon>
        <taxon>Coelurosauria</taxon>
        <taxon>Aves</taxon>
        <taxon>Neognathae</taxon>
        <taxon>Galloanserae</taxon>
        <taxon>Galliformes</taxon>
        <taxon>Phasianidae</taxon>
        <taxon>Meleagridinae</taxon>
        <taxon>Meleagris</taxon>
    </lineage>
</organism>
<evidence type="ECO:0000313" key="3">
    <source>
        <dbReference type="Proteomes" id="UP000001645"/>
    </source>
</evidence>
<evidence type="ECO:0000256" key="1">
    <source>
        <dbReference type="SAM" id="Phobius"/>
    </source>
</evidence>
<feature type="transmembrane region" description="Helical" evidence="1">
    <location>
        <begin position="36"/>
        <end position="57"/>
    </location>
</feature>
<keyword evidence="1" id="KW-1133">Transmembrane helix</keyword>
<reference evidence="2" key="2">
    <citation type="submission" date="2025-08" db="UniProtKB">
        <authorList>
            <consortium name="Ensembl"/>
        </authorList>
    </citation>
    <scope>IDENTIFICATION</scope>
</reference>
<feature type="transmembrane region" description="Helical" evidence="1">
    <location>
        <begin position="91"/>
        <end position="110"/>
    </location>
</feature>
<name>A0A803XTI9_MELGA</name>
<keyword evidence="3" id="KW-1185">Reference proteome</keyword>
<protein>
    <submittedName>
        <fullName evidence="2">Uncharacterized protein</fullName>
    </submittedName>
</protein>
<dbReference type="AlphaFoldDB" id="A0A803XTI9"/>
<accession>A0A803XTI9</accession>
<dbReference type="Proteomes" id="UP000001645">
    <property type="component" value="Chromosome 14"/>
</dbReference>